<proteinExistence type="predicted"/>
<feature type="region of interest" description="Disordered" evidence="1">
    <location>
        <begin position="23"/>
        <end position="45"/>
    </location>
</feature>
<evidence type="ECO:0000256" key="1">
    <source>
        <dbReference type="SAM" id="MobiDB-lite"/>
    </source>
</evidence>
<feature type="non-terminal residue" evidence="2">
    <location>
        <position position="1"/>
    </location>
</feature>
<comment type="caution">
    <text evidence="2">The sequence shown here is derived from an EMBL/GenBank/DDBJ whole genome shotgun (WGS) entry which is preliminary data.</text>
</comment>
<dbReference type="Proteomes" id="UP001642360">
    <property type="component" value="Unassembled WGS sequence"/>
</dbReference>
<sequence>RVGALEMKYVRLRKCMLKQDESSSGVVLEETQEQESRLNGSKESAINTQKVKRLVEAMHRVITTRERRQSSFFASPAAAAAANKYA</sequence>
<dbReference type="AlphaFoldDB" id="A0ABC8RW56"/>
<name>A0ABC8RW56_9AQUA</name>
<accession>A0ABC8RW56</accession>
<gene>
    <name evidence="2" type="ORF">ILEXP_LOCUS17243</name>
</gene>
<keyword evidence="3" id="KW-1185">Reference proteome</keyword>
<evidence type="ECO:0000313" key="2">
    <source>
        <dbReference type="EMBL" id="CAK9149210.1"/>
    </source>
</evidence>
<organism evidence="2 3">
    <name type="scientific">Ilex paraguariensis</name>
    <name type="common">yerba mate</name>
    <dbReference type="NCBI Taxonomy" id="185542"/>
    <lineage>
        <taxon>Eukaryota</taxon>
        <taxon>Viridiplantae</taxon>
        <taxon>Streptophyta</taxon>
        <taxon>Embryophyta</taxon>
        <taxon>Tracheophyta</taxon>
        <taxon>Spermatophyta</taxon>
        <taxon>Magnoliopsida</taxon>
        <taxon>eudicotyledons</taxon>
        <taxon>Gunneridae</taxon>
        <taxon>Pentapetalae</taxon>
        <taxon>asterids</taxon>
        <taxon>campanulids</taxon>
        <taxon>Aquifoliales</taxon>
        <taxon>Aquifoliaceae</taxon>
        <taxon>Ilex</taxon>
    </lineage>
</organism>
<reference evidence="2 3" key="1">
    <citation type="submission" date="2024-02" db="EMBL/GenBank/DDBJ databases">
        <authorList>
            <person name="Vignale AGUSTIN F."/>
            <person name="Sosa J E."/>
            <person name="Modenutti C."/>
        </authorList>
    </citation>
    <scope>NUCLEOTIDE SEQUENCE [LARGE SCALE GENOMIC DNA]</scope>
</reference>
<protein>
    <submittedName>
        <fullName evidence="2">Uncharacterized protein</fullName>
    </submittedName>
</protein>
<evidence type="ECO:0000313" key="3">
    <source>
        <dbReference type="Proteomes" id="UP001642360"/>
    </source>
</evidence>
<dbReference type="EMBL" id="CAUOFW020001848">
    <property type="protein sequence ID" value="CAK9149210.1"/>
    <property type="molecule type" value="Genomic_DNA"/>
</dbReference>